<dbReference type="RefSeq" id="WP_134440772.1">
    <property type="nucleotide sequence ID" value="NZ_LXQC01000176.1"/>
</dbReference>
<dbReference type="PANTHER" id="PTHR32309:SF13">
    <property type="entry name" value="FERRIC ENTEROBACTIN TRANSPORT PROTEIN FEPE"/>
    <property type="match status" value="1"/>
</dbReference>
<comment type="caution">
    <text evidence="6">The sequence shown here is derived from an EMBL/GenBank/DDBJ whole genome shotgun (WGS) entry which is preliminary data.</text>
</comment>
<dbReference type="InterPro" id="IPR027417">
    <property type="entry name" value="P-loop_NTPase"/>
</dbReference>
<dbReference type="OrthoDB" id="9775724at2"/>
<evidence type="ECO:0000256" key="3">
    <source>
        <dbReference type="SAM" id="Coils"/>
    </source>
</evidence>
<feature type="domain" description="Tyrosine-protein kinase G-rich" evidence="5">
    <location>
        <begin position="389"/>
        <end position="459"/>
    </location>
</feature>
<dbReference type="Gene3D" id="3.40.50.300">
    <property type="entry name" value="P-loop containing nucleotide triphosphate hydrolases"/>
    <property type="match status" value="1"/>
</dbReference>
<feature type="transmembrane region" description="Helical" evidence="4">
    <location>
        <begin position="440"/>
        <end position="464"/>
    </location>
</feature>
<feature type="transmembrane region" description="Helical" evidence="4">
    <location>
        <begin position="52"/>
        <end position="69"/>
    </location>
</feature>
<reference evidence="6 7" key="1">
    <citation type="submission" date="2016-05" db="EMBL/GenBank/DDBJ databases">
        <title>Diversity and Homogeneity among Thermoacidophilic Verrucomicrobia Methanotrophs Linked with Geographical Origin.</title>
        <authorList>
            <person name="Erikstad H.-A."/>
            <person name="Smestad N.B."/>
            <person name="Ceballos R.M."/>
            <person name="Birkeland N.-K."/>
        </authorList>
    </citation>
    <scope>NUCLEOTIDE SEQUENCE [LARGE SCALE GENOMIC DNA]</scope>
    <source>
        <strain evidence="6 7">Phi</strain>
    </source>
</reference>
<dbReference type="AlphaFoldDB" id="A0A4Y8P842"/>
<sequence length="742" mass="83859">MSEELQKKPEDVLAVGSKEALPTEVLLSPYESSDLDWIKQKLWDIYRFRRQALLFFLVVLFIVLLFTFTQKPIYRGESLVKVNSTKAEVVPYKQVSNDEPGLFDWETFFKTQCEIIKSRSLAQRVVERLDLDEHPDWIGLKPKKTAPLPSSEKLAEIVQNNLHVLPVRGTRLIRICYDSPNSFGAMQVANAYAESFITFGLDRKLEANRHARQFLAGQIELMKKKVTESEAKLARFMEKTGIVKLPGINSSPTEKELAQVGDALSKARFEMIKKEVFYERAKNGLDSGKSVTIPDNQYTMDLKKNLLKEQAKYRELEEIYKEDYPKMVRLKAGIEGLNQQLTDEKQAVVEKLEAEYEAAKKNFESLEEEWKRTLSKLRDENTLLAKYAMLKREADANQQMYMGLLKRLKETDITSALNSGNIEVVETSPIPKKPVKPKKMLNLLLALFGGSIGGIGLALGLAMLDNRFRGKEEIEKFLKIPVLGVIPDIEKLKKSHPETYEGEIPYALMTYALPESEISNGFRSIRTLLHYTIPGRRPQVITITSTQESEGKSGTTVNLATVLGQQGTVLIIDADLRRPAIHKNLGLRPRPGLSEILTGQAQVEEAVQATSLPNVWAIVGGRAAIHPADLLGAESFGQLCRYLREYFAYILIDTPPMRGIPDASIVSMQTEGVLYVIEDGKDDRKEVQNNVEAFSRINTRILGIILNKADPVSSSYYYSYSYKYRSAVPSDSQEIMRKEKEG</sequence>
<dbReference type="Pfam" id="PF10609">
    <property type="entry name" value="ParA"/>
    <property type="match status" value="1"/>
</dbReference>
<dbReference type="InterPro" id="IPR050445">
    <property type="entry name" value="Bact_polysacc_biosynth/exp"/>
</dbReference>
<keyword evidence="3" id="KW-0175">Coiled coil</keyword>
<evidence type="ECO:0000256" key="2">
    <source>
        <dbReference type="ARBA" id="ARBA00022840"/>
    </source>
</evidence>
<accession>A0A4Y8P842</accession>
<dbReference type="SUPFAM" id="SSF52540">
    <property type="entry name" value="P-loop containing nucleoside triphosphate hydrolases"/>
    <property type="match status" value="1"/>
</dbReference>
<name>A0A4Y8P842_9BACT</name>
<dbReference type="Pfam" id="PF13807">
    <property type="entry name" value="GNVR"/>
    <property type="match status" value="1"/>
</dbReference>
<evidence type="ECO:0000313" key="6">
    <source>
        <dbReference type="EMBL" id="TFE66572.1"/>
    </source>
</evidence>
<protein>
    <submittedName>
        <fullName evidence="6">Capsular biosynthesis protein</fullName>
    </submittedName>
</protein>
<dbReference type="NCBIfam" id="TIGR01007">
    <property type="entry name" value="eps_fam"/>
    <property type="match status" value="1"/>
</dbReference>
<evidence type="ECO:0000259" key="5">
    <source>
        <dbReference type="Pfam" id="PF13807"/>
    </source>
</evidence>
<keyword evidence="2" id="KW-0067">ATP-binding</keyword>
<dbReference type="InterPro" id="IPR032807">
    <property type="entry name" value="GNVR"/>
</dbReference>
<dbReference type="InterPro" id="IPR005702">
    <property type="entry name" value="Wzc-like_C"/>
</dbReference>
<dbReference type="CDD" id="cd05387">
    <property type="entry name" value="BY-kinase"/>
    <property type="match status" value="1"/>
</dbReference>
<dbReference type="GO" id="GO:0005524">
    <property type="term" value="F:ATP binding"/>
    <property type="evidence" value="ECO:0007669"/>
    <property type="project" value="UniProtKB-KW"/>
</dbReference>
<proteinExistence type="predicted"/>
<dbReference type="PANTHER" id="PTHR32309">
    <property type="entry name" value="TYROSINE-PROTEIN KINASE"/>
    <property type="match status" value="1"/>
</dbReference>
<feature type="coiled-coil region" evidence="3">
    <location>
        <begin position="299"/>
        <end position="380"/>
    </location>
</feature>
<keyword evidence="4" id="KW-1133">Transmembrane helix</keyword>
<keyword evidence="4" id="KW-0472">Membrane</keyword>
<gene>
    <name evidence="6" type="ORF">A7Q10_02010</name>
</gene>
<dbReference type="EMBL" id="LXQC01000176">
    <property type="protein sequence ID" value="TFE66572.1"/>
    <property type="molecule type" value="Genomic_DNA"/>
</dbReference>
<evidence type="ECO:0000256" key="4">
    <source>
        <dbReference type="SAM" id="Phobius"/>
    </source>
</evidence>
<dbReference type="GO" id="GO:0005886">
    <property type="term" value="C:plasma membrane"/>
    <property type="evidence" value="ECO:0007669"/>
    <property type="project" value="TreeGrafter"/>
</dbReference>
<keyword evidence="1" id="KW-0547">Nucleotide-binding</keyword>
<organism evidence="6 7">
    <name type="scientific">Methylacidiphilum caldifontis</name>
    <dbReference type="NCBI Taxonomy" id="2795386"/>
    <lineage>
        <taxon>Bacteria</taxon>
        <taxon>Pseudomonadati</taxon>
        <taxon>Verrucomicrobiota</taxon>
        <taxon>Methylacidiphilae</taxon>
        <taxon>Methylacidiphilales</taxon>
        <taxon>Methylacidiphilaceae</taxon>
        <taxon>Methylacidiphilum (ex Ratnadevi et al. 2023)</taxon>
    </lineage>
</organism>
<evidence type="ECO:0000256" key="1">
    <source>
        <dbReference type="ARBA" id="ARBA00022741"/>
    </source>
</evidence>
<keyword evidence="4" id="KW-0812">Transmembrane</keyword>
<keyword evidence="7" id="KW-1185">Reference proteome</keyword>
<dbReference type="GO" id="GO:0004713">
    <property type="term" value="F:protein tyrosine kinase activity"/>
    <property type="evidence" value="ECO:0007669"/>
    <property type="project" value="TreeGrafter"/>
</dbReference>
<dbReference type="InterPro" id="IPR033756">
    <property type="entry name" value="YlxH/NBP35"/>
</dbReference>
<evidence type="ECO:0000313" key="7">
    <source>
        <dbReference type="Proteomes" id="UP000297713"/>
    </source>
</evidence>
<dbReference type="Proteomes" id="UP000297713">
    <property type="component" value="Unassembled WGS sequence"/>
</dbReference>